<protein>
    <submittedName>
        <fullName evidence="6">MurR/RpiR family transcriptional regulator</fullName>
    </submittedName>
</protein>
<feature type="domain" description="HTH rpiR-type" evidence="4">
    <location>
        <begin position="4"/>
        <end position="80"/>
    </location>
</feature>
<dbReference type="GO" id="GO:1901135">
    <property type="term" value="P:carbohydrate derivative metabolic process"/>
    <property type="evidence" value="ECO:0007669"/>
    <property type="project" value="InterPro"/>
</dbReference>
<dbReference type="Proteomes" id="UP000712157">
    <property type="component" value="Unassembled WGS sequence"/>
</dbReference>
<organism evidence="6 7">
    <name type="scientific">Diplocloster agilis</name>
    <dbReference type="NCBI Taxonomy" id="2850323"/>
    <lineage>
        <taxon>Bacteria</taxon>
        <taxon>Bacillati</taxon>
        <taxon>Bacillota</taxon>
        <taxon>Clostridia</taxon>
        <taxon>Lachnospirales</taxon>
        <taxon>Lachnospiraceae</taxon>
        <taxon>Diplocloster</taxon>
    </lineage>
</organism>
<proteinExistence type="predicted"/>
<dbReference type="EMBL" id="JAHQCW010000001">
    <property type="protein sequence ID" value="MBU9734966.1"/>
    <property type="molecule type" value="Genomic_DNA"/>
</dbReference>
<dbReference type="GO" id="GO:0003700">
    <property type="term" value="F:DNA-binding transcription factor activity"/>
    <property type="evidence" value="ECO:0007669"/>
    <property type="project" value="InterPro"/>
</dbReference>
<name>A0A949JVU5_9FIRM</name>
<dbReference type="InterPro" id="IPR001347">
    <property type="entry name" value="SIS_dom"/>
</dbReference>
<gene>
    <name evidence="6" type="ORF">KTH89_00360</name>
</gene>
<keyword evidence="1" id="KW-0805">Transcription regulation</keyword>
<evidence type="ECO:0000256" key="1">
    <source>
        <dbReference type="ARBA" id="ARBA00023015"/>
    </source>
</evidence>
<dbReference type="AlphaFoldDB" id="A0A949JVU5"/>
<evidence type="ECO:0000313" key="6">
    <source>
        <dbReference type="EMBL" id="MBU9734966.1"/>
    </source>
</evidence>
<evidence type="ECO:0000259" key="4">
    <source>
        <dbReference type="PROSITE" id="PS51071"/>
    </source>
</evidence>
<keyword evidence="3" id="KW-0804">Transcription</keyword>
<dbReference type="Pfam" id="PF01380">
    <property type="entry name" value="SIS"/>
    <property type="match status" value="1"/>
</dbReference>
<dbReference type="GO" id="GO:0097367">
    <property type="term" value="F:carbohydrate derivative binding"/>
    <property type="evidence" value="ECO:0007669"/>
    <property type="project" value="InterPro"/>
</dbReference>
<reference evidence="6" key="1">
    <citation type="submission" date="2021-06" db="EMBL/GenBank/DDBJ databases">
        <title>Description of novel taxa of the family Lachnospiraceae.</title>
        <authorList>
            <person name="Chaplin A.V."/>
            <person name="Sokolova S.R."/>
            <person name="Pikina A.P."/>
            <person name="Korzhanova M."/>
            <person name="Belova V."/>
            <person name="Korostin D."/>
            <person name="Efimov B.A."/>
        </authorList>
    </citation>
    <scope>NUCLEOTIDE SEQUENCE</scope>
    <source>
        <strain evidence="6">ASD5720</strain>
    </source>
</reference>
<dbReference type="CDD" id="cd05013">
    <property type="entry name" value="SIS_RpiR"/>
    <property type="match status" value="1"/>
</dbReference>
<dbReference type="Gene3D" id="3.40.50.10490">
    <property type="entry name" value="Glucose-6-phosphate isomerase like protein, domain 1"/>
    <property type="match status" value="1"/>
</dbReference>
<evidence type="ECO:0000259" key="5">
    <source>
        <dbReference type="PROSITE" id="PS51464"/>
    </source>
</evidence>
<keyword evidence="7" id="KW-1185">Reference proteome</keyword>
<evidence type="ECO:0000256" key="3">
    <source>
        <dbReference type="ARBA" id="ARBA00023163"/>
    </source>
</evidence>
<dbReference type="SUPFAM" id="SSF53697">
    <property type="entry name" value="SIS domain"/>
    <property type="match status" value="1"/>
</dbReference>
<dbReference type="Pfam" id="PF01418">
    <property type="entry name" value="HTH_6"/>
    <property type="match status" value="1"/>
</dbReference>
<dbReference type="PROSITE" id="PS51464">
    <property type="entry name" value="SIS"/>
    <property type="match status" value="1"/>
</dbReference>
<comment type="caution">
    <text evidence="6">The sequence shown here is derived from an EMBL/GenBank/DDBJ whole genome shotgun (WGS) entry which is preliminary data.</text>
</comment>
<evidence type="ECO:0000256" key="2">
    <source>
        <dbReference type="ARBA" id="ARBA00023125"/>
    </source>
</evidence>
<dbReference type="RefSeq" id="WP_158343890.1">
    <property type="nucleotide sequence ID" value="NZ_JAHQCW010000001.1"/>
</dbReference>
<sequence length="284" mass="31707">MAQGDFMMQVRSNYNQFTKAERKVADYLLQHAQDVLFMSITDLADACKVGETTVFRFCKTMKLQGYQEFKIKVSLSIKGEEEEQPLLEDVNKDDNLVVLTQKLLNSNVNAIVETNALLDHQKLLEVLRAMVPARKIMFFGVGSSGHVAMMATNKFLRITDKVFCYTDSHMQAMAASLLGKQDVAVVISYSGSTKDSILTAKLAKEAGAYVVGITRFAKSPLTTYSDTSILCGAKEGPLQGGSTTAVMSQLYIMEVLYTEYYRQTYNESYINNKKSAESIVDKMY</sequence>
<dbReference type="PANTHER" id="PTHR30514">
    <property type="entry name" value="GLUCOKINASE"/>
    <property type="match status" value="1"/>
</dbReference>
<dbReference type="Gene3D" id="1.10.10.10">
    <property type="entry name" value="Winged helix-like DNA-binding domain superfamily/Winged helix DNA-binding domain"/>
    <property type="match status" value="1"/>
</dbReference>
<evidence type="ECO:0000313" key="7">
    <source>
        <dbReference type="Proteomes" id="UP000712157"/>
    </source>
</evidence>
<dbReference type="InterPro" id="IPR035472">
    <property type="entry name" value="RpiR-like_SIS"/>
</dbReference>
<dbReference type="InterPro" id="IPR046348">
    <property type="entry name" value="SIS_dom_sf"/>
</dbReference>
<dbReference type="SUPFAM" id="SSF46689">
    <property type="entry name" value="Homeodomain-like"/>
    <property type="match status" value="1"/>
</dbReference>
<feature type="domain" description="SIS" evidence="5">
    <location>
        <begin position="123"/>
        <end position="266"/>
    </location>
</feature>
<accession>A0A949JVU5</accession>
<dbReference type="PANTHER" id="PTHR30514:SF1">
    <property type="entry name" value="HTH-TYPE TRANSCRIPTIONAL REGULATOR HEXR-RELATED"/>
    <property type="match status" value="1"/>
</dbReference>
<dbReference type="GO" id="GO:0003677">
    <property type="term" value="F:DNA binding"/>
    <property type="evidence" value="ECO:0007669"/>
    <property type="project" value="UniProtKB-KW"/>
</dbReference>
<keyword evidence="2" id="KW-0238">DNA-binding</keyword>
<dbReference type="InterPro" id="IPR000281">
    <property type="entry name" value="HTH_RpiR"/>
</dbReference>
<dbReference type="InterPro" id="IPR036388">
    <property type="entry name" value="WH-like_DNA-bd_sf"/>
</dbReference>
<dbReference type="InterPro" id="IPR009057">
    <property type="entry name" value="Homeodomain-like_sf"/>
</dbReference>
<dbReference type="InterPro" id="IPR047640">
    <property type="entry name" value="RpiR-like"/>
</dbReference>
<dbReference type="PROSITE" id="PS51071">
    <property type="entry name" value="HTH_RPIR"/>
    <property type="match status" value="1"/>
</dbReference>